<reference evidence="2" key="1">
    <citation type="submission" date="2017-03" db="EMBL/GenBank/DDBJ databases">
        <title>Phytopthora megakarya and P. palmivora, two closely related causual agents of cacao black pod achieved similar genome size and gene model numbers by different mechanisms.</title>
        <authorList>
            <person name="Ali S."/>
            <person name="Shao J."/>
            <person name="Larry D.J."/>
            <person name="Kronmiller B."/>
            <person name="Shen D."/>
            <person name="Strem M.D."/>
            <person name="Melnick R.L."/>
            <person name="Guiltinan M.J."/>
            <person name="Tyler B.M."/>
            <person name="Meinhardt L.W."/>
            <person name="Bailey B.A."/>
        </authorList>
    </citation>
    <scope>NUCLEOTIDE SEQUENCE [LARGE SCALE GENOMIC DNA]</scope>
    <source>
        <strain evidence="2">zdho120</strain>
    </source>
</reference>
<dbReference type="Proteomes" id="UP000198211">
    <property type="component" value="Unassembled WGS sequence"/>
</dbReference>
<dbReference type="AlphaFoldDB" id="A0A225WJQ2"/>
<evidence type="ECO:0000313" key="2">
    <source>
        <dbReference type="Proteomes" id="UP000198211"/>
    </source>
</evidence>
<gene>
    <name evidence="1" type="ORF">PHMEG_0008026</name>
</gene>
<protein>
    <submittedName>
        <fullName evidence="1">Uncharacterized protein</fullName>
    </submittedName>
</protein>
<evidence type="ECO:0000313" key="1">
    <source>
        <dbReference type="EMBL" id="OWZ17956.1"/>
    </source>
</evidence>
<proteinExistence type="predicted"/>
<keyword evidence="2" id="KW-1185">Reference proteome</keyword>
<organism evidence="1 2">
    <name type="scientific">Phytophthora megakarya</name>
    <dbReference type="NCBI Taxonomy" id="4795"/>
    <lineage>
        <taxon>Eukaryota</taxon>
        <taxon>Sar</taxon>
        <taxon>Stramenopiles</taxon>
        <taxon>Oomycota</taxon>
        <taxon>Peronosporomycetes</taxon>
        <taxon>Peronosporales</taxon>
        <taxon>Peronosporaceae</taxon>
        <taxon>Phytophthora</taxon>
    </lineage>
</organism>
<dbReference type="OrthoDB" id="120337at2759"/>
<accession>A0A225WJQ2</accession>
<name>A0A225WJQ2_9STRA</name>
<sequence length="246" mass="28526">MELDRALLDSKGLYGRTVDFFPALFRSSDRRVNLNKARDWWKKREQTAVSLANPAQQKFASRRQQVRHQFVVKALGRGKKLGTQWVWLYPLLLAEFQRLRRAGVKTSNHLVAEIGIVFIEDSEHPMFNVRYTVKSTPFADLMTPRRVQDFFERCNIVYRRHKGKKQVNVEKQMQIDMTVAKHLGALMRQFEDGTLLPAQQYNMNDSHFVIDLDDGKTLDFVGSQSVKYRSIVSGMSSCNRSMAKAH</sequence>
<comment type="caution">
    <text evidence="1">The sequence shown here is derived from an EMBL/GenBank/DDBJ whole genome shotgun (WGS) entry which is preliminary data.</text>
</comment>
<dbReference type="EMBL" id="NBNE01000664">
    <property type="protein sequence ID" value="OWZ17956.1"/>
    <property type="molecule type" value="Genomic_DNA"/>
</dbReference>